<reference evidence="11 12" key="1">
    <citation type="journal article" date="2018" name="Mycol. Prog.">
        <title>Coniella lustricola, a new species from submerged detritus.</title>
        <authorList>
            <person name="Raudabaugh D.B."/>
            <person name="Iturriaga T."/>
            <person name="Carver A."/>
            <person name="Mondo S."/>
            <person name="Pangilinan J."/>
            <person name="Lipzen A."/>
            <person name="He G."/>
            <person name="Amirebrahimi M."/>
            <person name="Grigoriev I.V."/>
            <person name="Miller A.N."/>
        </authorList>
    </citation>
    <scope>NUCLEOTIDE SEQUENCE [LARGE SCALE GENOMIC DNA]</scope>
    <source>
        <strain evidence="11 12">B22-T-1</strain>
    </source>
</reference>
<evidence type="ECO:0000313" key="12">
    <source>
        <dbReference type="Proteomes" id="UP000241462"/>
    </source>
</evidence>
<dbReference type="GO" id="GO:0005524">
    <property type="term" value="F:ATP binding"/>
    <property type="evidence" value="ECO:0007669"/>
    <property type="project" value="UniProtKB-KW"/>
</dbReference>
<dbReference type="OrthoDB" id="10254721at2759"/>
<dbReference type="GO" id="GO:0046872">
    <property type="term" value="F:metal ion binding"/>
    <property type="evidence" value="ECO:0007669"/>
    <property type="project" value="UniProtKB-KW"/>
</dbReference>
<dbReference type="HAMAP" id="MF_00692">
    <property type="entry name" value="SelO"/>
    <property type="match status" value="1"/>
</dbReference>
<evidence type="ECO:0000256" key="9">
    <source>
        <dbReference type="ARBA" id="ARBA00031547"/>
    </source>
</evidence>
<feature type="region of interest" description="Disordered" evidence="10">
    <location>
        <begin position="47"/>
        <end position="82"/>
    </location>
</feature>
<keyword evidence="12" id="KW-1185">Reference proteome</keyword>
<evidence type="ECO:0000313" key="11">
    <source>
        <dbReference type="EMBL" id="PSR90512.1"/>
    </source>
</evidence>
<dbReference type="Pfam" id="PF02696">
    <property type="entry name" value="SelO"/>
    <property type="match status" value="1"/>
</dbReference>
<dbReference type="FunCoup" id="A0A2T3ABL2">
    <property type="interactions" value="305"/>
</dbReference>
<evidence type="ECO:0000256" key="3">
    <source>
        <dbReference type="ARBA" id="ARBA00022679"/>
    </source>
</evidence>
<evidence type="ECO:0000256" key="6">
    <source>
        <dbReference type="ARBA" id="ARBA00022741"/>
    </source>
</evidence>
<evidence type="ECO:0000256" key="1">
    <source>
        <dbReference type="ARBA" id="ARBA00001946"/>
    </source>
</evidence>
<organism evidence="11 12">
    <name type="scientific">Coniella lustricola</name>
    <dbReference type="NCBI Taxonomy" id="2025994"/>
    <lineage>
        <taxon>Eukaryota</taxon>
        <taxon>Fungi</taxon>
        <taxon>Dikarya</taxon>
        <taxon>Ascomycota</taxon>
        <taxon>Pezizomycotina</taxon>
        <taxon>Sordariomycetes</taxon>
        <taxon>Sordariomycetidae</taxon>
        <taxon>Diaporthales</taxon>
        <taxon>Schizoparmaceae</taxon>
        <taxon>Coniella</taxon>
    </lineage>
</organism>
<evidence type="ECO:0000256" key="7">
    <source>
        <dbReference type="ARBA" id="ARBA00022840"/>
    </source>
</evidence>
<evidence type="ECO:0000256" key="5">
    <source>
        <dbReference type="ARBA" id="ARBA00022723"/>
    </source>
</evidence>
<feature type="region of interest" description="Disordered" evidence="10">
    <location>
        <begin position="343"/>
        <end position="371"/>
    </location>
</feature>
<keyword evidence="6" id="KW-0547">Nucleotide-binding</keyword>
<evidence type="ECO:0000256" key="2">
    <source>
        <dbReference type="ARBA" id="ARBA00009747"/>
    </source>
</evidence>
<keyword evidence="4" id="KW-0548">Nucleotidyltransferase</keyword>
<gene>
    <name evidence="11" type="ORF">BD289DRAFT_430677</name>
</gene>
<dbReference type="InParanoid" id="A0A2T3ABL2"/>
<protein>
    <recommendedName>
        <fullName evidence="9">Selenoprotein O</fullName>
    </recommendedName>
</protein>
<sequence>MPFRPISSLRPPRRILTNTSASSLCSVRLLSAMAEQLINSGNGIAPSSAVSSAQDPLNNQQDRHDSLSRQAQPDSPADEGRHTLASLPKSWRFTSLLPPDPVFPTPADSHKTPRDQITPRQVRGGLFTWVRPETSADPELLAVSPAALRDLDIAPTEATTEEFRQFAAGNSLLGWDENKLEGGYPWAQLYGGFQFGQWAGQLGDGRAISLFETTTPNKDPFTGANGNRYEVQLKGAGLTPYSRFADGKAVLRSSIREFVVSEALNALGIPSTRALALSLLPHSKVRRETLEPGAIVVRFAQSWIRLGNFDILRARSDRVMIRRLATYVAEEVLGGWDRLPGRLSDPGNPAESSDLLDPPRGFAARDEMQGPPEAAENRFARLYREVVRRNAATVAKWQAYGFMNGVLNTDNTSIYGLSIDFGPFAFMDNFDPAYTPNHDDHMLRYSYRNQPTIIWWNLVRFGEALGELLGAGASVDSDKFVNEGVSEGPEAEELVSRAEKLIEQAGDEYKAVFLAEYKRLMLRRLGLRTFKESDFQELFSELLDTMEALELDFNHFFRRLSSVRVAELKTPDARKDKAAVFFHKEGVSAAGVTDDEARERVAKWLDKWQARVVEDWAVTDAEANDSQGKGEEERIAGMKNVNPSFIPRSFVLDEIIKRVEKGGERDVLRRVMHMALHPFEDSWDGQEVGGKVFEGDREEEVRWTGDVPKFERAMQCSCSS</sequence>
<comment type="similarity">
    <text evidence="2">Belongs to the SELO family.</text>
</comment>
<evidence type="ECO:0000256" key="4">
    <source>
        <dbReference type="ARBA" id="ARBA00022695"/>
    </source>
</evidence>
<dbReference type="InterPro" id="IPR003846">
    <property type="entry name" value="SelO"/>
</dbReference>
<dbReference type="GO" id="GO:0005739">
    <property type="term" value="C:mitochondrion"/>
    <property type="evidence" value="ECO:0007669"/>
    <property type="project" value="TreeGrafter"/>
</dbReference>
<keyword evidence="7" id="KW-0067">ATP-binding</keyword>
<dbReference type="EMBL" id="KZ678418">
    <property type="protein sequence ID" value="PSR90512.1"/>
    <property type="molecule type" value="Genomic_DNA"/>
</dbReference>
<dbReference type="GO" id="GO:0070733">
    <property type="term" value="F:AMPylase activity"/>
    <property type="evidence" value="ECO:0007669"/>
    <property type="project" value="TreeGrafter"/>
</dbReference>
<dbReference type="AlphaFoldDB" id="A0A2T3ABL2"/>
<feature type="compositionally biased region" description="Polar residues" evidence="10">
    <location>
        <begin position="48"/>
        <end position="60"/>
    </location>
</feature>
<dbReference type="STRING" id="2025994.A0A2T3ABL2"/>
<comment type="cofactor">
    <cofactor evidence="1">
        <name>Mg(2+)</name>
        <dbReference type="ChEBI" id="CHEBI:18420"/>
    </cofactor>
</comment>
<proteinExistence type="inferred from homology"/>
<keyword evidence="5" id="KW-0479">Metal-binding</keyword>
<accession>A0A2T3ABL2</accession>
<dbReference type="PANTHER" id="PTHR32057">
    <property type="entry name" value="PROTEIN ADENYLYLTRANSFERASE SELO, MITOCHONDRIAL"/>
    <property type="match status" value="1"/>
</dbReference>
<evidence type="ECO:0000256" key="8">
    <source>
        <dbReference type="ARBA" id="ARBA00022842"/>
    </source>
</evidence>
<feature type="region of interest" description="Disordered" evidence="10">
    <location>
        <begin position="98"/>
        <end position="117"/>
    </location>
</feature>
<keyword evidence="3" id="KW-0808">Transferase</keyword>
<name>A0A2T3ABL2_9PEZI</name>
<evidence type="ECO:0000256" key="10">
    <source>
        <dbReference type="SAM" id="MobiDB-lite"/>
    </source>
</evidence>
<dbReference type="PANTHER" id="PTHR32057:SF14">
    <property type="entry name" value="PROTEIN ADENYLYLTRANSFERASE SELO, MITOCHONDRIAL"/>
    <property type="match status" value="1"/>
</dbReference>
<keyword evidence="8" id="KW-0460">Magnesium</keyword>
<dbReference type="Proteomes" id="UP000241462">
    <property type="component" value="Unassembled WGS sequence"/>
</dbReference>